<dbReference type="RefSeq" id="WP_278319276.1">
    <property type="nucleotide sequence ID" value="NZ_CP053314.1"/>
</dbReference>
<comment type="similarity">
    <text evidence="1">Belongs to the SMC family. SbcC subfamily.</text>
</comment>
<gene>
    <name evidence="6" type="ORF">P8634_03790</name>
</gene>
<dbReference type="EMBL" id="CP121468">
    <property type="protein sequence ID" value="WFR89844.1"/>
    <property type="molecule type" value="Genomic_DNA"/>
</dbReference>
<dbReference type="SUPFAM" id="SSF52540">
    <property type="entry name" value="P-loop containing nucleoside triphosphate hydrolases"/>
    <property type="match status" value="1"/>
</dbReference>
<comment type="subunit">
    <text evidence="2">Heterodimer of SbcC and SbcD.</text>
</comment>
<feature type="coiled-coil region" evidence="4">
    <location>
        <begin position="260"/>
        <end position="294"/>
    </location>
</feature>
<evidence type="ECO:0000256" key="4">
    <source>
        <dbReference type="SAM" id="Coils"/>
    </source>
</evidence>
<dbReference type="InterPro" id="IPR026866">
    <property type="entry name" value="CR006_AAA"/>
</dbReference>
<keyword evidence="4" id="KW-0175">Coiled coil</keyword>
<dbReference type="PANTHER" id="PTHR32114:SF2">
    <property type="entry name" value="ABC TRANSPORTER ABCH.3"/>
    <property type="match status" value="1"/>
</dbReference>
<evidence type="ECO:0000313" key="7">
    <source>
        <dbReference type="Proteomes" id="UP001218104"/>
    </source>
</evidence>
<evidence type="ECO:0000259" key="5">
    <source>
        <dbReference type="Pfam" id="PF13166"/>
    </source>
</evidence>
<dbReference type="InterPro" id="IPR027417">
    <property type="entry name" value="P-loop_NTPase"/>
</dbReference>
<protein>
    <recommendedName>
        <fullName evidence="3">Nuclease SbcCD subunit C</fullName>
    </recommendedName>
</protein>
<dbReference type="SUPFAM" id="SSF75712">
    <property type="entry name" value="Rad50 coiled-coil Zn hook"/>
    <property type="match status" value="1"/>
</dbReference>
<accession>A0AAJ5ZWL8</accession>
<reference evidence="6" key="1">
    <citation type="submission" date="2023-04" db="EMBL/GenBank/DDBJ databases">
        <title>Genomic of Limosilactobacillus fermentum MSJK0025.</title>
        <authorList>
            <person name="Yang S."/>
        </authorList>
    </citation>
    <scope>NUCLEOTIDE SEQUENCE</scope>
    <source>
        <strain evidence="6">MSJK0025</strain>
    </source>
</reference>
<dbReference type="Proteomes" id="UP001218104">
    <property type="component" value="Chromosome"/>
</dbReference>
<evidence type="ECO:0000256" key="3">
    <source>
        <dbReference type="ARBA" id="ARBA00013368"/>
    </source>
</evidence>
<dbReference type="Gene3D" id="1.10.287.510">
    <property type="entry name" value="Helix hairpin bin"/>
    <property type="match status" value="1"/>
</dbReference>
<dbReference type="AlphaFoldDB" id="A0AAJ5ZWL8"/>
<proteinExistence type="inferred from homology"/>
<evidence type="ECO:0000256" key="1">
    <source>
        <dbReference type="ARBA" id="ARBA00006930"/>
    </source>
</evidence>
<dbReference type="Gene3D" id="3.40.50.300">
    <property type="entry name" value="P-loop containing nucleotide triphosphate hydrolases"/>
    <property type="match status" value="1"/>
</dbReference>
<organism evidence="6 7">
    <name type="scientific">Limosilactobacillus fermentum</name>
    <name type="common">Lactobacillus fermentum</name>
    <dbReference type="NCBI Taxonomy" id="1613"/>
    <lineage>
        <taxon>Bacteria</taxon>
        <taxon>Bacillati</taxon>
        <taxon>Bacillota</taxon>
        <taxon>Bacilli</taxon>
        <taxon>Lactobacillales</taxon>
        <taxon>Lactobacillaceae</taxon>
        <taxon>Limosilactobacillus</taxon>
    </lineage>
</organism>
<dbReference type="PANTHER" id="PTHR32114">
    <property type="entry name" value="ABC TRANSPORTER ABCH.3"/>
    <property type="match status" value="1"/>
</dbReference>
<dbReference type="Pfam" id="PF13166">
    <property type="entry name" value="AAA_13"/>
    <property type="match status" value="1"/>
</dbReference>
<feature type="domain" description="Protein CR006 P-loop" evidence="5">
    <location>
        <begin position="17"/>
        <end position="697"/>
    </location>
</feature>
<evidence type="ECO:0000256" key="2">
    <source>
        <dbReference type="ARBA" id="ARBA00011322"/>
    </source>
</evidence>
<sequence>MINKVDLPADRFENPYLENLKAKNFIFGKNGTGKTSISHAILKQYNDQFDIHLFEGFNSVVGDNHILDAISLGTKNASVQPLIEATQKELVEINKDLEPLDDQGTNTYSKLQHIKEQVKQQEKSLDDCYIKSAKKIKNEHQKLVNNFNYNKNCFIKDIQLAHKLTTDEFKVQTSLLNQKILGKVNEVHFPTIEPSNYLQTVNKILEAKPIKLALINFRSKEDQEWARKGLFLHKHSDGEYEQTCSFCGSPLSSERIEELNSYFSDEVKELEIRINNVQEQLKQLKKSISNIMLLDENSFYSKFKQQVTEFNLQVETAKTGYMNFLNKLSENIQTKKKDVFTHVDPINNNIVESLISFNELQQSHNTLLSLNTKYGNNLDESINNARIQLLGNQIAIQLDAFQYTTKKGQLNKVQGLEKKYEIEFNKRKDERNIVQQKLNGLKKQSVDEELAANIINKKLQQLGNQSFTLVEVKDADQKGQYTIKGLDNRQRSINTLSTGEKNIVAFLWFICSLEGNSDRSTNPKVILFDDPMTSNDDTCQYLIILELQRLIKKNSTDQLFIFTHNIHFYLNTRYKWWKDNRKSSYNKTTYHLNKVDGKTQINMLTSPSEDLKNSYDELWEEVKWLYNNQKPSLMLNPLRRIFETYCKFNNIDLSELYAKNPQAKKYFDVNSHDIDDPGTDPNGKNETEILKEVEDIFNEIGALNHFNAHWKENS</sequence>
<evidence type="ECO:0000313" key="6">
    <source>
        <dbReference type="EMBL" id="WFR89844.1"/>
    </source>
</evidence>
<name>A0AAJ5ZWL8_LIMFE</name>